<evidence type="ECO:0000313" key="1">
    <source>
        <dbReference type="EMBL" id="MDB8689090.1"/>
    </source>
</evidence>
<dbReference type="RefSeq" id="WP_227078876.1">
    <property type="nucleotide sequence ID" value="NZ_JAQMLA010000226.1"/>
</dbReference>
<dbReference type="Proteomes" id="UP001212160">
    <property type="component" value="Unassembled WGS sequence"/>
</dbReference>
<reference evidence="1" key="1">
    <citation type="submission" date="2023-01" db="EMBL/GenBank/DDBJ databases">
        <title>Human gut microbiome strain richness.</title>
        <authorList>
            <person name="Chen-Liaw A."/>
        </authorList>
    </citation>
    <scope>NUCLEOTIDE SEQUENCE</scope>
    <source>
        <strain evidence="1">RTP21484st1_H11_RTP21484_190118</strain>
    </source>
</reference>
<dbReference type="EMBL" id="JAQMLA010000226">
    <property type="protein sequence ID" value="MDB8689090.1"/>
    <property type="molecule type" value="Genomic_DNA"/>
</dbReference>
<protein>
    <submittedName>
        <fullName evidence="1">Uncharacterized protein</fullName>
    </submittedName>
</protein>
<comment type="caution">
    <text evidence="1">The sequence shown here is derived from an EMBL/GenBank/DDBJ whole genome shotgun (WGS) entry which is preliminary data.</text>
</comment>
<organism evidence="1 2">
    <name type="scientific">Mediterraneibacter gnavus</name>
    <name type="common">Ruminococcus gnavus</name>
    <dbReference type="NCBI Taxonomy" id="33038"/>
    <lineage>
        <taxon>Bacteria</taxon>
        <taxon>Bacillati</taxon>
        <taxon>Bacillota</taxon>
        <taxon>Clostridia</taxon>
        <taxon>Lachnospirales</taxon>
        <taxon>Lachnospiraceae</taxon>
        <taxon>Mediterraneibacter</taxon>
    </lineage>
</organism>
<proteinExistence type="predicted"/>
<accession>A0AAW6DI64</accession>
<sequence length="45" mass="4797">MKIWKLIKYLRKAIGGAPDAVKVACPVLVGGKAGDYIKGLPIDTK</sequence>
<evidence type="ECO:0000313" key="2">
    <source>
        <dbReference type="Proteomes" id="UP001212160"/>
    </source>
</evidence>
<name>A0AAW6DI64_MEDGN</name>
<dbReference type="AlphaFoldDB" id="A0AAW6DI64"/>
<gene>
    <name evidence="1" type="ORF">PNW85_21125</name>
</gene>